<dbReference type="SUPFAM" id="SSF81330">
    <property type="entry name" value="Gated mechanosensitive channel"/>
    <property type="match status" value="1"/>
</dbReference>
<name>A0A182QRD1_9DIPT</name>
<proteinExistence type="predicted"/>
<evidence type="ECO:0000313" key="3">
    <source>
        <dbReference type="Proteomes" id="UP000075886"/>
    </source>
</evidence>
<protein>
    <submittedName>
        <fullName evidence="2">Uncharacterized protein</fullName>
    </submittedName>
</protein>
<reference evidence="2" key="2">
    <citation type="submission" date="2020-05" db="UniProtKB">
        <authorList>
            <consortium name="EnsemblMetazoa"/>
        </authorList>
    </citation>
    <scope>IDENTIFICATION</scope>
    <source>
        <strain evidence="2">FAR1</strain>
    </source>
</reference>
<evidence type="ECO:0000313" key="2">
    <source>
        <dbReference type="EnsemblMetazoa" id="AFAF015339-PA"/>
    </source>
</evidence>
<evidence type="ECO:0000256" key="1">
    <source>
        <dbReference type="SAM" id="Phobius"/>
    </source>
</evidence>
<keyword evidence="3" id="KW-1185">Reference proteome</keyword>
<dbReference type="VEuPathDB" id="VectorBase:AFAF015339"/>
<reference evidence="3" key="1">
    <citation type="submission" date="2014-01" db="EMBL/GenBank/DDBJ databases">
        <title>The Genome Sequence of Anopheles farauti FAR1 (V2).</title>
        <authorList>
            <consortium name="The Broad Institute Genomics Platform"/>
            <person name="Neafsey D.E."/>
            <person name="Besansky N."/>
            <person name="Howell P."/>
            <person name="Walton C."/>
            <person name="Young S.K."/>
            <person name="Zeng Q."/>
            <person name="Gargeya S."/>
            <person name="Fitzgerald M."/>
            <person name="Haas B."/>
            <person name="Abouelleil A."/>
            <person name="Allen A.W."/>
            <person name="Alvarado L."/>
            <person name="Arachchi H.M."/>
            <person name="Berlin A.M."/>
            <person name="Chapman S.B."/>
            <person name="Gainer-Dewar J."/>
            <person name="Goldberg J."/>
            <person name="Griggs A."/>
            <person name="Gujja S."/>
            <person name="Hansen M."/>
            <person name="Howarth C."/>
            <person name="Imamovic A."/>
            <person name="Ireland A."/>
            <person name="Larimer J."/>
            <person name="McCowan C."/>
            <person name="Murphy C."/>
            <person name="Pearson M."/>
            <person name="Poon T.W."/>
            <person name="Priest M."/>
            <person name="Roberts A."/>
            <person name="Saif S."/>
            <person name="Shea T."/>
            <person name="Sisk P."/>
            <person name="Sykes S."/>
            <person name="Wortman J."/>
            <person name="Nusbaum C."/>
            <person name="Birren B."/>
        </authorList>
    </citation>
    <scope>NUCLEOTIDE SEQUENCE [LARGE SCALE GENOMIC DNA]</scope>
    <source>
        <strain evidence="3">FAR1</strain>
    </source>
</reference>
<dbReference type="Proteomes" id="UP000075886">
    <property type="component" value="Unassembled WGS sequence"/>
</dbReference>
<dbReference type="InterPro" id="IPR036019">
    <property type="entry name" value="MscL_channel"/>
</dbReference>
<keyword evidence="1" id="KW-0472">Membrane</keyword>
<dbReference type="EnsemblMetazoa" id="AFAF015339-RA">
    <property type="protein sequence ID" value="AFAF015339-PA"/>
    <property type="gene ID" value="AFAF015339"/>
</dbReference>
<sequence>MNDGRAILAPIIREFELAIAIIVAGAHPGAVSVLISDVLHPVRAAIVSDVRVASLDGNELHIFTLFVLAVPDGSFLLTALLVAQLVPLSKKLRRSDSTENSPESLTSDTLFLLKLDHFKRIMIPIVHILRELYDLKG</sequence>
<organism evidence="2 3">
    <name type="scientific">Anopheles farauti</name>
    <dbReference type="NCBI Taxonomy" id="69004"/>
    <lineage>
        <taxon>Eukaryota</taxon>
        <taxon>Metazoa</taxon>
        <taxon>Ecdysozoa</taxon>
        <taxon>Arthropoda</taxon>
        <taxon>Hexapoda</taxon>
        <taxon>Insecta</taxon>
        <taxon>Pterygota</taxon>
        <taxon>Neoptera</taxon>
        <taxon>Endopterygota</taxon>
        <taxon>Diptera</taxon>
        <taxon>Nematocera</taxon>
        <taxon>Culicoidea</taxon>
        <taxon>Culicidae</taxon>
        <taxon>Anophelinae</taxon>
        <taxon>Anopheles</taxon>
    </lineage>
</organism>
<dbReference type="AlphaFoldDB" id="A0A182QRD1"/>
<feature type="transmembrane region" description="Helical" evidence="1">
    <location>
        <begin position="60"/>
        <end position="86"/>
    </location>
</feature>
<dbReference type="EMBL" id="AXCN02001463">
    <property type="status" value="NOT_ANNOTATED_CDS"/>
    <property type="molecule type" value="Genomic_DNA"/>
</dbReference>
<keyword evidence="1" id="KW-1133">Transmembrane helix</keyword>
<feature type="transmembrane region" description="Helical" evidence="1">
    <location>
        <begin position="17"/>
        <end position="40"/>
    </location>
</feature>
<keyword evidence="1" id="KW-0812">Transmembrane</keyword>
<accession>A0A182QRD1</accession>